<feature type="domain" description="HTH gntR-type" evidence="4">
    <location>
        <begin position="20"/>
        <end position="87"/>
    </location>
</feature>
<keyword evidence="2 5" id="KW-0238">DNA-binding</keyword>
<protein>
    <submittedName>
        <fullName evidence="5">DNA-binding FadR family transcriptional regulator</fullName>
    </submittedName>
</protein>
<dbReference type="AlphaFoldDB" id="A0A7Z0CH59"/>
<evidence type="ECO:0000256" key="3">
    <source>
        <dbReference type="ARBA" id="ARBA00023163"/>
    </source>
</evidence>
<dbReference type="PANTHER" id="PTHR43537">
    <property type="entry name" value="TRANSCRIPTIONAL REGULATOR, GNTR FAMILY"/>
    <property type="match status" value="1"/>
</dbReference>
<dbReference type="Pfam" id="PF00392">
    <property type="entry name" value="GntR"/>
    <property type="match status" value="1"/>
</dbReference>
<sequence length="266" mass="28825">MAVNEVNEADSGIPRALSSRGLHGQVLDRIGLAICSGEVTPGSVLKIFELERDYGVSRSVMREVLRVLEALGLVASRRRVGVVALSATAWNLYDSQVIRWRLASPARIAQLRSLTELRLAVEPEAARLAAVRAPLINAGGLMGLAGKLWVAGEAEDQTDFVQLDIQFHRLVLSSSGNEMFERLSAVVAEMLGGRWTYGLAPRHTHLEALQLHVDVASAIQRGVPDDAHDAMKSIMQRTMHEVNSIEGSSADGAELHEVPQGVLLSE</sequence>
<dbReference type="PANTHER" id="PTHR43537:SF44">
    <property type="entry name" value="GNTR FAMILY REGULATORY PROTEIN"/>
    <property type="match status" value="1"/>
</dbReference>
<evidence type="ECO:0000313" key="6">
    <source>
        <dbReference type="Proteomes" id="UP000547973"/>
    </source>
</evidence>
<dbReference type="Gene3D" id="1.10.10.10">
    <property type="entry name" value="Winged helix-like DNA-binding domain superfamily/Winged helix DNA-binding domain"/>
    <property type="match status" value="1"/>
</dbReference>
<proteinExistence type="predicted"/>
<name>A0A7Z0CH59_9MICO</name>
<evidence type="ECO:0000259" key="4">
    <source>
        <dbReference type="PROSITE" id="PS50949"/>
    </source>
</evidence>
<evidence type="ECO:0000256" key="1">
    <source>
        <dbReference type="ARBA" id="ARBA00023015"/>
    </source>
</evidence>
<dbReference type="SMART" id="SM00895">
    <property type="entry name" value="FCD"/>
    <property type="match status" value="1"/>
</dbReference>
<dbReference type="SMART" id="SM00345">
    <property type="entry name" value="HTH_GNTR"/>
    <property type="match status" value="1"/>
</dbReference>
<dbReference type="InterPro" id="IPR036388">
    <property type="entry name" value="WH-like_DNA-bd_sf"/>
</dbReference>
<keyword evidence="3" id="KW-0804">Transcription</keyword>
<dbReference type="SUPFAM" id="SSF46785">
    <property type="entry name" value="Winged helix' DNA-binding domain"/>
    <property type="match status" value="1"/>
</dbReference>
<dbReference type="GO" id="GO:0003677">
    <property type="term" value="F:DNA binding"/>
    <property type="evidence" value="ECO:0007669"/>
    <property type="project" value="UniProtKB-KW"/>
</dbReference>
<keyword evidence="6" id="KW-1185">Reference proteome</keyword>
<evidence type="ECO:0000313" key="5">
    <source>
        <dbReference type="EMBL" id="NYI40499.1"/>
    </source>
</evidence>
<dbReference type="Pfam" id="PF07729">
    <property type="entry name" value="FCD"/>
    <property type="match status" value="1"/>
</dbReference>
<dbReference type="InterPro" id="IPR000524">
    <property type="entry name" value="Tscrpt_reg_HTH_GntR"/>
</dbReference>
<dbReference type="InterPro" id="IPR036390">
    <property type="entry name" value="WH_DNA-bd_sf"/>
</dbReference>
<dbReference type="Gene3D" id="1.20.120.530">
    <property type="entry name" value="GntR ligand-binding domain-like"/>
    <property type="match status" value="1"/>
</dbReference>
<dbReference type="EMBL" id="JACBZO010000001">
    <property type="protein sequence ID" value="NYI40499.1"/>
    <property type="molecule type" value="Genomic_DNA"/>
</dbReference>
<accession>A0A7Z0CH59</accession>
<dbReference type="Proteomes" id="UP000547973">
    <property type="component" value="Unassembled WGS sequence"/>
</dbReference>
<reference evidence="5 6" key="1">
    <citation type="submission" date="2020-07" db="EMBL/GenBank/DDBJ databases">
        <title>Sequencing the genomes of 1000 actinobacteria strains.</title>
        <authorList>
            <person name="Klenk H.-P."/>
        </authorList>
    </citation>
    <scope>NUCLEOTIDE SEQUENCE [LARGE SCALE GENOMIC DNA]</scope>
    <source>
        <strain evidence="5 6">DSM 19970</strain>
    </source>
</reference>
<dbReference type="InterPro" id="IPR008920">
    <property type="entry name" value="TF_FadR/GntR_C"/>
</dbReference>
<dbReference type="GO" id="GO:0003700">
    <property type="term" value="F:DNA-binding transcription factor activity"/>
    <property type="evidence" value="ECO:0007669"/>
    <property type="project" value="InterPro"/>
</dbReference>
<comment type="caution">
    <text evidence="5">The sequence shown here is derived from an EMBL/GenBank/DDBJ whole genome shotgun (WGS) entry which is preliminary data.</text>
</comment>
<dbReference type="PROSITE" id="PS50949">
    <property type="entry name" value="HTH_GNTR"/>
    <property type="match status" value="1"/>
</dbReference>
<dbReference type="RefSeq" id="WP_238579498.1">
    <property type="nucleotide sequence ID" value="NZ_BBRC01000036.1"/>
</dbReference>
<evidence type="ECO:0000256" key="2">
    <source>
        <dbReference type="ARBA" id="ARBA00023125"/>
    </source>
</evidence>
<organism evidence="5 6">
    <name type="scientific">Demequina lutea</name>
    <dbReference type="NCBI Taxonomy" id="431489"/>
    <lineage>
        <taxon>Bacteria</taxon>
        <taxon>Bacillati</taxon>
        <taxon>Actinomycetota</taxon>
        <taxon>Actinomycetes</taxon>
        <taxon>Micrococcales</taxon>
        <taxon>Demequinaceae</taxon>
        <taxon>Demequina</taxon>
    </lineage>
</organism>
<gene>
    <name evidence="5" type="ORF">BKA03_000618</name>
</gene>
<dbReference type="SUPFAM" id="SSF48008">
    <property type="entry name" value="GntR ligand-binding domain-like"/>
    <property type="match status" value="1"/>
</dbReference>
<keyword evidence="1" id="KW-0805">Transcription regulation</keyword>
<dbReference type="InterPro" id="IPR011711">
    <property type="entry name" value="GntR_C"/>
</dbReference>